<dbReference type="EMBL" id="CATOUU010000386">
    <property type="protein sequence ID" value="CAI9928008.1"/>
    <property type="molecule type" value="Genomic_DNA"/>
</dbReference>
<evidence type="ECO:0000313" key="3">
    <source>
        <dbReference type="Proteomes" id="UP001642409"/>
    </source>
</evidence>
<evidence type="ECO:0000313" key="1">
    <source>
        <dbReference type="EMBL" id="CAI9928008.1"/>
    </source>
</evidence>
<sequence>MFRFQENELEQEETDQRVMTTLSIALTGQSQDSYQPSQRLYSYRQQLQRQLLRSIMLVLVPTWMSEEAIQRQTQKMRYDIEISLQQRYCVTKFGLSLFMI</sequence>
<organism evidence="1">
    <name type="scientific">Hexamita inflata</name>
    <dbReference type="NCBI Taxonomy" id="28002"/>
    <lineage>
        <taxon>Eukaryota</taxon>
        <taxon>Metamonada</taxon>
        <taxon>Diplomonadida</taxon>
        <taxon>Hexamitidae</taxon>
        <taxon>Hexamitinae</taxon>
        <taxon>Hexamita</taxon>
    </lineage>
</organism>
<proteinExistence type="predicted"/>
<reference evidence="2 3" key="2">
    <citation type="submission" date="2024-07" db="EMBL/GenBank/DDBJ databases">
        <authorList>
            <person name="Akdeniz Z."/>
        </authorList>
    </citation>
    <scope>NUCLEOTIDE SEQUENCE [LARGE SCALE GENOMIC DNA]</scope>
</reference>
<comment type="caution">
    <text evidence="1">The sequence shown here is derived from an EMBL/GenBank/DDBJ whole genome shotgun (WGS) entry which is preliminary data.</text>
</comment>
<dbReference type="AlphaFoldDB" id="A0AA86NZ26"/>
<gene>
    <name evidence="1" type="ORF">HINF_LOCUS15653</name>
    <name evidence="2" type="ORF">HINF_LOCUS3464</name>
</gene>
<evidence type="ECO:0000313" key="2">
    <source>
        <dbReference type="EMBL" id="CAL5975702.1"/>
    </source>
</evidence>
<dbReference type="Proteomes" id="UP001642409">
    <property type="component" value="Unassembled WGS sequence"/>
</dbReference>
<protein>
    <submittedName>
        <fullName evidence="2">Hypothetical_protein</fullName>
    </submittedName>
</protein>
<name>A0AA86NZ26_9EUKA</name>
<accession>A0AA86NZ26</accession>
<reference evidence="1" key="1">
    <citation type="submission" date="2023-06" db="EMBL/GenBank/DDBJ databases">
        <authorList>
            <person name="Kurt Z."/>
        </authorList>
    </citation>
    <scope>NUCLEOTIDE SEQUENCE</scope>
</reference>
<keyword evidence="3" id="KW-1185">Reference proteome</keyword>
<dbReference type="EMBL" id="CAXDID020000006">
    <property type="protein sequence ID" value="CAL5975702.1"/>
    <property type="molecule type" value="Genomic_DNA"/>
</dbReference>